<keyword evidence="8" id="KW-0808">Transferase</keyword>
<gene>
    <name evidence="13" type="primary">RibC</name>
    <name evidence="13" type="ordered locus">PTH_1760</name>
</gene>
<dbReference type="KEGG" id="pth:PTH_1760"/>
<evidence type="ECO:0000313" key="13">
    <source>
        <dbReference type="EMBL" id="BAF59941.1"/>
    </source>
</evidence>
<evidence type="ECO:0000256" key="8">
    <source>
        <dbReference type="ARBA" id="ARBA00022679"/>
    </source>
</evidence>
<organism evidence="13 14">
    <name type="scientific">Pelotomaculum thermopropionicum (strain DSM 13744 / JCM 10971 / SI)</name>
    <dbReference type="NCBI Taxonomy" id="370438"/>
    <lineage>
        <taxon>Bacteria</taxon>
        <taxon>Bacillati</taxon>
        <taxon>Bacillota</taxon>
        <taxon>Clostridia</taxon>
        <taxon>Eubacteriales</taxon>
        <taxon>Desulfotomaculaceae</taxon>
        <taxon>Pelotomaculum</taxon>
    </lineage>
</organism>
<comment type="function">
    <text evidence="2">Catalyzes the dismutation of two molecules of 6,7-dimethyl-8-ribityllumazine, resulting in the formation of riboflavin and 5-amino-6-(D-ribitylamino)uracil.</text>
</comment>
<dbReference type="NCBIfam" id="TIGR00187">
    <property type="entry name" value="ribE"/>
    <property type="match status" value="1"/>
</dbReference>
<evidence type="ECO:0000259" key="12">
    <source>
        <dbReference type="PROSITE" id="PS51177"/>
    </source>
</evidence>
<dbReference type="GO" id="GO:0009231">
    <property type="term" value="P:riboflavin biosynthetic process"/>
    <property type="evidence" value="ECO:0007669"/>
    <property type="project" value="UniProtKB-KW"/>
</dbReference>
<dbReference type="CDD" id="cd00402">
    <property type="entry name" value="Riboflavin_synthase_like"/>
    <property type="match status" value="1"/>
</dbReference>
<dbReference type="AlphaFoldDB" id="A5D1C9"/>
<evidence type="ECO:0000256" key="11">
    <source>
        <dbReference type="PROSITE-ProRule" id="PRU00524"/>
    </source>
</evidence>
<evidence type="ECO:0000256" key="4">
    <source>
        <dbReference type="ARBA" id="ARBA00011233"/>
    </source>
</evidence>
<dbReference type="PANTHER" id="PTHR21098:SF12">
    <property type="entry name" value="RIBOFLAVIN SYNTHASE"/>
    <property type="match status" value="1"/>
</dbReference>
<dbReference type="InterPro" id="IPR026017">
    <property type="entry name" value="Lumazine-bd_dom"/>
</dbReference>
<dbReference type="eggNOG" id="COG0307">
    <property type="taxonomic scope" value="Bacteria"/>
</dbReference>
<comment type="subunit">
    <text evidence="4">Homotrimer.</text>
</comment>
<dbReference type="PROSITE" id="PS51177">
    <property type="entry name" value="LUMAZINE_BIND"/>
    <property type="match status" value="2"/>
</dbReference>
<keyword evidence="9" id="KW-0677">Repeat</keyword>
<evidence type="ECO:0000256" key="7">
    <source>
        <dbReference type="ARBA" id="ARBA00022619"/>
    </source>
</evidence>
<feature type="domain" description="Lumazine-binding" evidence="12">
    <location>
        <begin position="97"/>
        <end position="193"/>
    </location>
</feature>
<dbReference type="PIRSF" id="PIRSF000498">
    <property type="entry name" value="Riboflavin_syn_A"/>
    <property type="match status" value="1"/>
</dbReference>
<comment type="pathway">
    <text evidence="3">Cofactor biosynthesis; riboflavin biosynthesis; riboflavin from 2-hydroxy-3-oxobutyl phosphate and 5-amino-6-(D-ribitylamino)uracil: step 2/2.</text>
</comment>
<evidence type="ECO:0000256" key="1">
    <source>
        <dbReference type="ARBA" id="ARBA00000968"/>
    </source>
</evidence>
<dbReference type="InterPro" id="IPR001783">
    <property type="entry name" value="Lumazine-bd"/>
</dbReference>
<evidence type="ECO:0000256" key="3">
    <source>
        <dbReference type="ARBA" id="ARBA00004887"/>
    </source>
</evidence>
<feature type="repeat" description="Lumazine-binding" evidence="11">
    <location>
        <begin position="1"/>
        <end position="96"/>
    </location>
</feature>
<dbReference type="FunFam" id="2.40.30.20:FF:000003">
    <property type="entry name" value="Riboflavin synthase, alpha subunit"/>
    <property type="match status" value="1"/>
</dbReference>
<dbReference type="FunFam" id="2.40.30.20:FF:000004">
    <property type="entry name" value="Riboflavin synthase, alpha subunit"/>
    <property type="match status" value="1"/>
</dbReference>
<dbReference type="Gene3D" id="2.40.30.20">
    <property type="match status" value="2"/>
</dbReference>
<feature type="repeat" description="Lumazine-binding" evidence="11">
    <location>
        <begin position="97"/>
        <end position="193"/>
    </location>
</feature>
<dbReference type="STRING" id="370438.PTH_1760"/>
<evidence type="ECO:0000256" key="2">
    <source>
        <dbReference type="ARBA" id="ARBA00002803"/>
    </source>
</evidence>
<evidence type="ECO:0000256" key="6">
    <source>
        <dbReference type="ARBA" id="ARBA00013950"/>
    </source>
</evidence>
<dbReference type="NCBIfam" id="NF009566">
    <property type="entry name" value="PRK13020.1"/>
    <property type="match status" value="1"/>
</dbReference>
<protein>
    <recommendedName>
        <fullName evidence="6 10">Riboflavin synthase</fullName>
        <ecNumber evidence="5 10">2.5.1.9</ecNumber>
    </recommendedName>
</protein>
<evidence type="ECO:0000256" key="9">
    <source>
        <dbReference type="ARBA" id="ARBA00022737"/>
    </source>
</evidence>
<evidence type="ECO:0000313" key="14">
    <source>
        <dbReference type="Proteomes" id="UP000006556"/>
    </source>
</evidence>
<comment type="catalytic activity">
    <reaction evidence="1">
        <text>2 6,7-dimethyl-8-(1-D-ribityl)lumazine + H(+) = 5-amino-6-(D-ribitylamino)uracil + riboflavin</text>
        <dbReference type="Rhea" id="RHEA:20772"/>
        <dbReference type="ChEBI" id="CHEBI:15378"/>
        <dbReference type="ChEBI" id="CHEBI:15934"/>
        <dbReference type="ChEBI" id="CHEBI:57986"/>
        <dbReference type="ChEBI" id="CHEBI:58201"/>
        <dbReference type="EC" id="2.5.1.9"/>
    </reaction>
</comment>
<sequence length="216" mass="23404">MFTGIVEELGVVRAVRSGTASARLVIGATKVLEDLRVGDSIAVNGVCLTAESFTSREFTADVMAETLAKTNLGGLSPGDRVNLERALRLGDRLGGHLVSGHIDGVGTITRQERFDIATLITIKAPHEVMRYVIKKGSVAIDGISLTVVDFGPDSFQVSLIPHTARVTTLGFKKVGDTVNLEGDIIGKYIERLMELRREESQRPKIDMVFLAEHGFI</sequence>
<evidence type="ECO:0000256" key="10">
    <source>
        <dbReference type="NCBIfam" id="TIGR00187"/>
    </source>
</evidence>
<dbReference type="GO" id="GO:0004746">
    <property type="term" value="F:riboflavin synthase activity"/>
    <property type="evidence" value="ECO:0007669"/>
    <property type="project" value="UniProtKB-UniRule"/>
</dbReference>
<dbReference type="NCBIfam" id="NF006767">
    <property type="entry name" value="PRK09289.1"/>
    <property type="match status" value="1"/>
</dbReference>
<evidence type="ECO:0000256" key="5">
    <source>
        <dbReference type="ARBA" id="ARBA00012827"/>
    </source>
</evidence>
<dbReference type="Proteomes" id="UP000006556">
    <property type="component" value="Chromosome"/>
</dbReference>
<proteinExistence type="predicted"/>
<dbReference type="HOGENOM" id="CLU_034388_2_0_9"/>
<keyword evidence="14" id="KW-1185">Reference proteome</keyword>
<accession>A5D1C9</accession>
<reference evidence="14" key="1">
    <citation type="journal article" date="2008" name="Genome Res.">
        <title>The genome of Pelotomaculum thermopropionicum reveals niche-associated evolution in anaerobic microbiota.</title>
        <authorList>
            <person name="Kosaka T."/>
            <person name="Kato S."/>
            <person name="Shimoyama T."/>
            <person name="Ishii S."/>
            <person name="Abe T."/>
            <person name="Watanabe K."/>
        </authorList>
    </citation>
    <scope>NUCLEOTIDE SEQUENCE [LARGE SCALE GENOMIC DNA]</scope>
    <source>
        <strain evidence="14">DSM 13744 / JCM 10971 / SI</strain>
    </source>
</reference>
<name>A5D1C9_PELTS</name>
<dbReference type="Pfam" id="PF00677">
    <property type="entry name" value="Lum_binding"/>
    <property type="match status" value="2"/>
</dbReference>
<dbReference type="InterPro" id="IPR023366">
    <property type="entry name" value="ATP_synth_asu-like_sf"/>
</dbReference>
<feature type="domain" description="Lumazine-binding" evidence="12">
    <location>
        <begin position="1"/>
        <end position="96"/>
    </location>
</feature>
<keyword evidence="7" id="KW-0686">Riboflavin biosynthesis</keyword>
<dbReference type="EC" id="2.5.1.9" evidence="5 10"/>
<dbReference type="PANTHER" id="PTHR21098">
    <property type="entry name" value="RIBOFLAVIN SYNTHASE ALPHA CHAIN"/>
    <property type="match status" value="1"/>
</dbReference>
<dbReference type="SUPFAM" id="SSF63380">
    <property type="entry name" value="Riboflavin synthase domain-like"/>
    <property type="match status" value="2"/>
</dbReference>
<dbReference type="EMBL" id="AP009389">
    <property type="protein sequence ID" value="BAF59941.1"/>
    <property type="molecule type" value="Genomic_DNA"/>
</dbReference>
<dbReference type="InterPro" id="IPR017938">
    <property type="entry name" value="Riboflavin_synthase-like_b-brl"/>
</dbReference>